<dbReference type="PANTHER" id="PTHR43855">
    <property type="entry name" value="THIOSULFATE SULFURTRANSFERASE"/>
    <property type="match status" value="1"/>
</dbReference>
<gene>
    <name evidence="2" type="ORF">HB13667_04355</name>
</gene>
<name>A0A059V5R3_PSEPU</name>
<accession>A0A059V5R3</accession>
<organism evidence="2 3">
    <name type="scientific">Pseudomonas putida</name>
    <name type="common">Arthrobacter siderocapsulatus</name>
    <dbReference type="NCBI Taxonomy" id="303"/>
    <lineage>
        <taxon>Bacteria</taxon>
        <taxon>Pseudomonadati</taxon>
        <taxon>Pseudomonadota</taxon>
        <taxon>Gammaproteobacteria</taxon>
        <taxon>Pseudomonadales</taxon>
        <taxon>Pseudomonadaceae</taxon>
        <taxon>Pseudomonas</taxon>
    </lineage>
</organism>
<dbReference type="AlphaFoldDB" id="A0A059V5R3"/>
<dbReference type="InterPro" id="IPR051126">
    <property type="entry name" value="Thiosulfate_sulfurtransferase"/>
</dbReference>
<dbReference type="OrthoDB" id="9781034at2"/>
<dbReference type="Gene3D" id="3.40.250.10">
    <property type="entry name" value="Rhodanese-like domain"/>
    <property type="match status" value="2"/>
</dbReference>
<keyword evidence="2" id="KW-0808">Transferase</keyword>
<reference evidence="2 3" key="1">
    <citation type="submission" date="2015-10" db="EMBL/GenBank/DDBJ databases">
        <title>Pseudomonas putida clinical strains.</title>
        <authorList>
            <person name="Molina L."/>
            <person name="Udaondo Z."/>
        </authorList>
    </citation>
    <scope>NUCLEOTIDE SEQUENCE [LARGE SCALE GENOMIC DNA]</scope>
    <source>
        <strain evidence="2 3">HB13667</strain>
    </source>
</reference>
<dbReference type="InterPro" id="IPR036873">
    <property type="entry name" value="Rhodanese-like_dom_sf"/>
</dbReference>
<proteinExistence type="predicted"/>
<dbReference type="SUPFAM" id="SSF52821">
    <property type="entry name" value="Rhodanese/Cell cycle control phosphatase"/>
    <property type="match status" value="2"/>
</dbReference>
<comment type="caution">
    <text evidence="2">The sequence shown here is derived from an EMBL/GenBank/DDBJ whole genome shotgun (WGS) entry which is preliminary data.</text>
</comment>
<dbReference type="InterPro" id="IPR001307">
    <property type="entry name" value="Thiosulphate_STrfase_CS"/>
</dbReference>
<evidence type="ECO:0000256" key="1">
    <source>
        <dbReference type="ARBA" id="ARBA00022737"/>
    </source>
</evidence>
<dbReference type="GO" id="GO:0004792">
    <property type="term" value="F:thiosulfate-cyanide sulfurtransferase activity"/>
    <property type="evidence" value="ECO:0007669"/>
    <property type="project" value="InterPro"/>
</dbReference>
<evidence type="ECO:0000313" key="3">
    <source>
        <dbReference type="Proteomes" id="UP000050437"/>
    </source>
</evidence>
<dbReference type="PROSITE" id="PS50206">
    <property type="entry name" value="RHODANESE_3"/>
    <property type="match status" value="2"/>
</dbReference>
<sequence length="269" mass="29546">MTDFSGLPLVIEAADLLPRLDSPQLILIDLSSANRYVSGHIPGARFVEGKRTQLGQPPAPGLLPALGELEKLFSELGHRDDAVYVVYDDEGGGWAGRFIWLLDVIGHKRYHYLNGGIQAWPADKLSTEVPASGNAPVHLRIDTSPTATREYLQSRLGADDLVIWDARGPQEFSGEKVLAAKGGHIPGAINFEWTAGMDLNDHLRIRQDIAEVLKNLGITPDKEVITHCQTHRRSGFTYLVAKALGYPRVKAYAGSWSEWGNHPDTPVEV</sequence>
<dbReference type="SMART" id="SM00450">
    <property type="entry name" value="RHOD"/>
    <property type="match status" value="2"/>
</dbReference>
<evidence type="ECO:0000313" key="2">
    <source>
        <dbReference type="EMBL" id="KPM67870.1"/>
    </source>
</evidence>
<dbReference type="Proteomes" id="UP000050437">
    <property type="component" value="Unassembled WGS sequence"/>
</dbReference>
<dbReference type="PROSITE" id="PS00683">
    <property type="entry name" value="RHODANESE_2"/>
    <property type="match status" value="1"/>
</dbReference>
<keyword evidence="1" id="KW-0677">Repeat</keyword>
<dbReference type="PROSITE" id="PS00380">
    <property type="entry name" value="RHODANESE_1"/>
    <property type="match status" value="1"/>
</dbReference>
<dbReference type="RefSeq" id="WP_013974448.1">
    <property type="nucleotide sequence ID" value="NZ_CP007620.1"/>
</dbReference>
<dbReference type="Pfam" id="PF00581">
    <property type="entry name" value="Rhodanese"/>
    <property type="match status" value="2"/>
</dbReference>
<dbReference type="CDD" id="cd01449">
    <property type="entry name" value="TST_Repeat_2"/>
    <property type="match status" value="1"/>
</dbReference>
<dbReference type="CDD" id="cd01448">
    <property type="entry name" value="TST_Repeat_1"/>
    <property type="match status" value="1"/>
</dbReference>
<dbReference type="GeneID" id="92664048"/>
<dbReference type="KEGG" id="ppud:DW66_5141"/>
<dbReference type="EMBL" id="LKKS01000026">
    <property type="protein sequence ID" value="KPM67870.1"/>
    <property type="molecule type" value="Genomic_DNA"/>
</dbReference>
<dbReference type="PANTHER" id="PTHR43855:SF1">
    <property type="entry name" value="THIOSULFATE SULFURTRANSFERASE"/>
    <property type="match status" value="1"/>
</dbReference>
<dbReference type="PATRIC" id="fig|303.167.peg.5426"/>
<protein>
    <submittedName>
        <fullName evidence="2">Thiosulfate sulfurtransferase</fullName>
    </submittedName>
</protein>
<dbReference type="InterPro" id="IPR001763">
    <property type="entry name" value="Rhodanese-like_dom"/>
</dbReference>